<feature type="domain" description="RZZ complex subunit KNTC1/ROD C-terminal" evidence="1">
    <location>
        <begin position="1335"/>
        <end position="1803"/>
    </location>
</feature>
<gene>
    <name evidence="5" type="ORF">Plil01_000954500</name>
</gene>
<dbReference type="GO" id="GO:0005828">
    <property type="term" value="C:kinetochore microtubule"/>
    <property type="evidence" value="ECO:0007669"/>
    <property type="project" value="TreeGrafter"/>
</dbReference>
<organism evidence="5 6">
    <name type="scientific">Phytophthora lilii</name>
    <dbReference type="NCBI Taxonomy" id="2077276"/>
    <lineage>
        <taxon>Eukaryota</taxon>
        <taxon>Sar</taxon>
        <taxon>Stramenopiles</taxon>
        <taxon>Oomycota</taxon>
        <taxon>Peronosporomycetes</taxon>
        <taxon>Peronosporales</taxon>
        <taxon>Peronosporaceae</taxon>
        <taxon>Phytophthora</taxon>
    </lineage>
</organism>
<feature type="domain" description="KNTC1 first ARM-repeats" evidence="4">
    <location>
        <begin position="181"/>
        <end position="293"/>
    </location>
</feature>
<dbReference type="InterPro" id="IPR052802">
    <property type="entry name" value="KNTC1"/>
</dbReference>
<feature type="domain" description="KNTC1 third ARM-repeats" evidence="2">
    <location>
        <begin position="1082"/>
        <end position="1281"/>
    </location>
</feature>
<dbReference type="InterPro" id="IPR055405">
    <property type="entry name" value="ARM_KNTC1_3rd"/>
</dbReference>
<accession>A0A9W6U0H8</accession>
<dbReference type="Proteomes" id="UP001165083">
    <property type="component" value="Unassembled WGS sequence"/>
</dbReference>
<evidence type="ECO:0000259" key="1">
    <source>
        <dbReference type="Pfam" id="PF10493"/>
    </source>
</evidence>
<dbReference type="PANTHER" id="PTHR15688:SF1">
    <property type="entry name" value="KINETOCHORE-ASSOCIATED PROTEIN 1"/>
    <property type="match status" value="1"/>
</dbReference>
<dbReference type="GO" id="GO:1903394">
    <property type="term" value="P:protein localization to kinetochore involved in kinetochore assembly"/>
    <property type="evidence" value="ECO:0007669"/>
    <property type="project" value="TreeGrafter"/>
</dbReference>
<proteinExistence type="predicted"/>
<comment type="caution">
    <text evidence="5">The sequence shown here is derived from an EMBL/GenBank/DDBJ whole genome shotgun (WGS) entry which is preliminary data.</text>
</comment>
<keyword evidence="6" id="KW-1185">Reference proteome</keyword>
<evidence type="ECO:0000259" key="2">
    <source>
        <dbReference type="Pfam" id="PF24515"/>
    </source>
</evidence>
<dbReference type="PANTHER" id="PTHR15688">
    <property type="entry name" value="KINETOCHORE-ASSOCIATED PROTEIN 1"/>
    <property type="match status" value="1"/>
</dbReference>
<dbReference type="EMBL" id="BSXW01000480">
    <property type="protein sequence ID" value="GMF23583.1"/>
    <property type="molecule type" value="Genomic_DNA"/>
</dbReference>
<evidence type="ECO:0000259" key="4">
    <source>
        <dbReference type="Pfam" id="PF24520"/>
    </source>
</evidence>
<dbReference type="GO" id="GO:0005737">
    <property type="term" value="C:cytoplasm"/>
    <property type="evidence" value="ECO:0007669"/>
    <property type="project" value="TreeGrafter"/>
</dbReference>
<dbReference type="GO" id="GO:1990423">
    <property type="term" value="C:RZZ complex"/>
    <property type="evidence" value="ECO:0007669"/>
    <property type="project" value="TreeGrafter"/>
</dbReference>
<dbReference type="InterPro" id="IPR055403">
    <property type="entry name" value="ARM_KNTC1_1st"/>
</dbReference>
<protein>
    <submittedName>
        <fullName evidence="5">Unnamed protein product</fullName>
    </submittedName>
</protein>
<feature type="domain" description="KNTC1 second ARM-repeats" evidence="3">
    <location>
        <begin position="459"/>
        <end position="583"/>
    </location>
</feature>
<dbReference type="Pfam" id="PF24516">
    <property type="entry name" value="ARM_KNTC1_2nd"/>
    <property type="match status" value="1"/>
</dbReference>
<dbReference type="InterPro" id="IPR055404">
    <property type="entry name" value="ARM_KNTC1_2nd"/>
</dbReference>
<evidence type="ECO:0000313" key="5">
    <source>
        <dbReference type="EMBL" id="GMF23583.1"/>
    </source>
</evidence>
<dbReference type="Pfam" id="PF24515">
    <property type="entry name" value="ARM_KNTC1_3rd"/>
    <property type="match status" value="1"/>
</dbReference>
<reference evidence="5" key="1">
    <citation type="submission" date="2023-04" db="EMBL/GenBank/DDBJ databases">
        <title>Phytophthora lilii NBRC 32176.</title>
        <authorList>
            <person name="Ichikawa N."/>
            <person name="Sato H."/>
            <person name="Tonouchi N."/>
        </authorList>
    </citation>
    <scope>NUCLEOTIDE SEQUENCE</scope>
    <source>
        <strain evidence="5">NBRC 32176</strain>
    </source>
</reference>
<dbReference type="OrthoDB" id="78320at2759"/>
<dbReference type="InterPro" id="IPR019527">
    <property type="entry name" value="RZZ-complex_KNTC1/ROD_C"/>
</dbReference>
<dbReference type="GO" id="GO:0031267">
    <property type="term" value="F:small GTPase binding"/>
    <property type="evidence" value="ECO:0007669"/>
    <property type="project" value="TreeGrafter"/>
</dbReference>
<dbReference type="Pfam" id="PF24520">
    <property type="entry name" value="ARM_KNTC1_1st"/>
    <property type="match status" value="1"/>
</dbReference>
<sequence>MDNNRQILLEMLQITHPHLPIPHGVNELIAVSRVELNQILLTESRFLNVALFAYSGGVTQPLGLAAYRAGEGTSLFFMSSEISDSRAKDDDSDDDEMDFDGDLVALAKYLADVPVFSLSKKRVLESYKLKLDKCTESIGRDEDDSRIIFERLLTIAGGIREYASSSSTPTFLPMSMLKWCAEISELSYKWTTFQLLQTSSRARAGASEISPQDAWLEFQRKPTLETLLSYAKMGSMRAVIMLWSRHLNDEIVQNIAKLLQSLPISLPVSAFADWIQNDVVPTLIQLTNQAHPTALDTENKSNSQNLLGDVTLWLLKRSEAAASKGDVDSAIQICNLLKGKGSRVADISIPFYEFKLQSSTSSSNHEANSGPFERIEVLGKHLEHVKHLAVEHNFIISLSVFEGETPATIAMSMLDRVAAPDLLKQEVKDHVRKYLRFCDVDPDSVIRDYVTELAESIQSSQSAEESRALALLDEIFNSAIREDATLTLLRSLLPPYSQEVKQFVNNCARSWRSERLEEIEEHVRLMNIQDMLMTYGVKHFDLADAKSASRLVACILNQISRPTAVVDALCLVDAYNDLHCDRVVVQFTENLLSDCSGFATADNPIDEIKTRTTKAMSALAEVKKRMELKAHVMLFVSLLEEITEFGITLIELEAADSEDALDKTLGSLAGCKPRSYVLCLLEALVAAYLPELSVLQEIAAANRNVSVISYIESSAYLLSENLLTDLQRMRRIEADYGILFSLSELRDPEECEMKLKQLIIPEIMFEDDEDNSSNVIPAAPDAVSFRKGKGKKRAVPSGRTSVEIASKRRKVGHDESNRAYAPQLQNDARSRLTFDLNRLAAAVGISSKTYQSLLAQRAAQCGSILHAARFSREIFSRRSIDHSGVSLTTLSQSSSTDRFNAAEALKQVAISLSLFTAAHVREVYDTPRVRTQQITPAQSARIQAPLHTLELLKYALCICEKESFDETLVLLKNTLLVKEVLGITQFDLSTSRDGEVLGIIYPRWYREDACVLPSYQAMKFATRFAIAEHKNLRREPEDRDAIASKRYISFLVDQQADLLSVQALLSMQGLPNDAVTVVHTQLGKLLSTVFQSQDIDNYLALGLMLSIEQEAAFHAFRRQISRENIAKDYKRFQQLAFIGADAARAWQQIAFLHQCVELDGNARWWHYLTLLGMECDHKAFQSERRDLEYIRRLVPTLITRSNYDFYTVLEFTRHYQIDDNFPSLAYAESLLLRESKAANLDYQNKIAGVIEDIHEQHLVKLLLKSIPKISGQDYDRLLFVFRLLLDNTSYSEKSEVQRRVDILHILNAFAALQDTGTLGTESQELDATESSITVSKEVISFHELVEKPLAVLGRVLTKENLSTLIGLAEPLQLEPDELQMILLKNMVDLNIQKNKAGFHDKASSQTPFSEFESILKCLSDSENRVTASEWLADKFPLGEEKLKALEFALHSAVTDQGGTEDSTNNTSFSGNEALARLEAKTLRVKVELLLQNASSQTSSLVEVVNEKNEMGELLALVSEPKKLFLELYRRYTLRFYITSNDMLHTVADSIADLLQLPFVKLRLELVREWLVKEAVYVRSGSADNHERESPFEPLEAENLHKTDEDYVKRVLYVVGPSMKCGDSTGEQLLGYLIDFAKDTRPRAGVTFRAKMRALHIILRIGQLYERATRHYLMAKYKTTSSDTFFNELLEYAKTCRHMIMLEEHHVPYDIAFVLKSDKEVLVRSLLRRYSLNQPWLLQTVSQIMLDFGVDTIDLWEAVLSNMDQLGMIRSLANILGPLSRKSFVRSLRCGRQLWEEVMALPMIELKRKYHEGQCDQKKNPSDERGGSTLCFAGVPVSGIRYTLERMVMLLQRCPFLDQIDVPAFVIHLRDLTEMAEETINAESIATELNLHGFAVKCAMIIPKPVSRFETLVRIIRAGAYGSVLQELLDTSCFLEGEHNDGIVEDDTGELADNFRLVQESFAEAAKRKDYAAILGTPFEKGFVEYLAATSDIDYLLSLLLEDKRMETALDVIEFYYEYHPTAMPSLVDEEARNEQSSEDTYRNRWKLIDAYIKSTNSACLERFKAA</sequence>
<dbReference type="GO" id="GO:0007094">
    <property type="term" value="P:mitotic spindle assembly checkpoint signaling"/>
    <property type="evidence" value="ECO:0007669"/>
    <property type="project" value="TreeGrafter"/>
</dbReference>
<evidence type="ECO:0000259" key="3">
    <source>
        <dbReference type="Pfam" id="PF24516"/>
    </source>
</evidence>
<evidence type="ECO:0000313" key="6">
    <source>
        <dbReference type="Proteomes" id="UP001165083"/>
    </source>
</evidence>
<dbReference type="GO" id="GO:0000070">
    <property type="term" value="P:mitotic sister chromatid segregation"/>
    <property type="evidence" value="ECO:0007669"/>
    <property type="project" value="TreeGrafter"/>
</dbReference>
<name>A0A9W6U0H8_9STRA</name>
<dbReference type="Pfam" id="PF10493">
    <property type="entry name" value="Rod_C"/>
    <property type="match status" value="1"/>
</dbReference>